<keyword evidence="2" id="KW-1185">Reference proteome</keyword>
<gene>
    <name evidence="1" type="ORF">SAMN03080594_10998</name>
</gene>
<sequence>MKEQASRITKGYAKELQLLAHVEWTQDVIVTYKIIDKL</sequence>
<dbReference type="EMBL" id="FQUX01000009">
    <property type="protein sequence ID" value="SHF91743.1"/>
    <property type="molecule type" value="Genomic_DNA"/>
</dbReference>
<evidence type="ECO:0000313" key="2">
    <source>
        <dbReference type="Proteomes" id="UP000184406"/>
    </source>
</evidence>
<evidence type="ECO:0000313" key="1">
    <source>
        <dbReference type="EMBL" id="SHF91743.1"/>
    </source>
</evidence>
<reference evidence="2" key="1">
    <citation type="submission" date="2016-11" db="EMBL/GenBank/DDBJ databases">
        <authorList>
            <person name="Varghese N."/>
            <person name="Submissions S."/>
        </authorList>
    </citation>
    <scope>NUCLEOTIDE SEQUENCE [LARGE SCALE GENOMIC DNA]</scope>
    <source>
        <strain evidence="2">DSM 17539</strain>
    </source>
</reference>
<name>A0A1M5FJP3_9FLAO</name>
<dbReference type="Proteomes" id="UP000184406">
    <property type="component" value="Unassembled WGS sequence"/>
</dbReference>
<dbReference type="AlphaFoldDB" id="A0A1M5FJP3"/>
<organism evidence="1 2">
    <name type="scientific">Arenibacter palladensis</name>
    <dbReference type="NCBI Taxonomy" id="237373"/>
    <lineage>
        <taxon>Bacteria</taxon>
        <taxon>Pseudomonadati</taxon>
        <taxon>Bacteroidota</taxon>
        <taxon>Flavobacteriia</taxon>
        <taxon>Flavobacteriales</taxon>
        <taxon>Flavobacteriaceae</taxon>
        <taxon>Arenibacter</taxon>
    </lineage>
</organism>
<accession>A0A1M5FJP3</accession>
<proteinExistence type="predicted"/>
<protein>
    <submittedName>
        <fullName evidence="1">Uncharacterized protein</fullName>
    </submittedName>
</protein>